<organism evidence="1 2">
    <name type="scientific">Bradyrhizobium yuanmingense</name>
    <dbReference type="NCBI Taxonomy" id="108015"/>
    <lineage>
        <taxon>Bacteria</taxon>
        <taxon>Pseudomonadati</taxon>
        <taxon>Pseudomonadota</taxon>
        <taxon>Alphaproteobacteria</taxon>
        <taxon>Hyphomicrobiales</taxon>
        <taxon>Nitrobacteraceae</taxon>
        <taxon>Bradyrhizobium</taxon>
    </lineage>
</organism>
<protein>
    <submittedName>
        <fullName evidence="1">Uncharacterized protein</fullName>
    </submittedName>
</protein>
<gene>
    <name evidence="1" type="ORF">GA0061099_101324</name>
</gene>
<dbReference type="Proteomes" id="UP000183174">
    <property type="component" value="Unassembled WGS sequence"/>
</dbReference>
<dbReference type="AlphaFoldDB" id="A0A1C3XET8"/>
<sequence length="61" mass="7007">MRRAMSDPFRTIAIAILPFRRATDGRRSQTTLVIAISAVLAQPITRRITRRRFRAASIRLI</sequence>
<evidence type="ECO:0000313" key="2">
    <source>
        <dbReference type="Proteomes" id="UP000183174"/>
    </source>
</evidence>
<reference evidence="1 2" key="1">
    <citation type="submission" date="2016-08" db="EMBL/GenBank/DDBJ databases">
        <authorList>
            <person name="Seilhamer J.J."/>
        </authorList>
    </citation>
    <scope>NUCLEOTIDE SEQUENCE [LARGE SCALE GENOMIC DNA]</scope>
    <source>
        <strain evidence="1 2">CCBAU 10071</strain>
    </source>
</reference>
<evidence type="ECO:0000313" key="1">
    <source>
        <dbReference type="EMBL" id="SCB50782.1"/>
    </source>
</evidence>
<name>A0A1C3XET8_9BRAD</name>
<proteinExistence type="predicted"/>
<dbReference type="EMBL" id="FMAE01000013">
    <property type="protein sequence ID" value="SCB50782.1"/>
    <property type="molecule type" value="Genomic_DNA"/>
</dbReference>
<accession>A0A1C3XET8</accession>